<dbReference type="PANTHER" id="PTHR43267:SF1">
    <property type="entry name" value="TRNA THREONYLCARBAMOYLADENOSINE DEHYDRATASE"/>
    <property type="match status" value="1"/>
</dbReference>
<dbReference type="InterPro" id="IPR045886">
    <property type="entry name" value="ThiF/MoeB/HesA"/>
</dbReference>
<evidence type="ECO:0000259" key="3">
    <source>
        <dbReference type="Pfam" id="PF00899"/>
    </source>
</evidence>
<dbReference type="AlphaFoldDB" id="B5Y779"/>
<evidence type="ECO:0000313" key="5">
    <source>
        <dbReference type="Proteomes" id="UP000001732"/>
    </source>
</evidence>
<sequence>MNERYVVQEKFPPLGVEGQKLLRKSSVVLVGVGGLGTFIAQYLVRAGVGRLRLIDFDVVELSNLQRQILYDEGDVGKSKAQCAYTHLRRINSEVILEPVEDKLTGQNAESLLTGFDVIMDGTDNYQARFVMNDVAKKNGIPFAFGSVAGAYGMSKMFLPDEKICLRDVVGDSLDVSNAPTAATGGLISPILGVVTAFMATETIKVLTGALDKVERRLMVFDLWQNQWSQLYIAENPQCEVCSGKRYPALEGDF</sequence>
<reference evidence="5" key="1">
    <citation type="submission" date="2008-08" db="EMBL/GenBank/DDBJ databases">
        <title>The complete genome sequence of Coprothermobacter proteolyticus strain ATCC 5245 / DSM 5265 / BT.</title>
        <authorList>
            <person name="Dodson R.J."/>
            <person name="Durkin A.S."/>
            <person name="Wu M."/>
            <person name="Eisen J."/>
            <person name="Sutton G."/>
        </authorList>
    </citation>
    <scope>NUCLEOTIDE SEQUENCE [LARGE SCALE GENOMIC DNA]</scope>
    <source>
        <strain evidence="5">ATCC 35245 / DSM 5265 / OCM 4 / BT</strain>
    </source>
</reference>
<dbReference type="OrthoDB" id="9804286at2"/>
<dbReference type="GO" id="GO:0008641">
    <property type="term" value="F:ubiquitin-like modifier activating enzyme activity"/>
    <property type="evidence" value="ECO:0007669"/>
    <property type="project" value="InterPro"/>
</dbReference>
<dbReference type="Pfam" id="PF00899">
    <property type="entry name" value="ThiF"/>
    <property type="match status" value="1"/>
</dbReference>
<accession>B5Y779</accession>
<dbReference type="KEGG" id="cpo:COPRO5265_0258"/>
<keyword evidence="2" id="KW-1133">Transmembrane helix</keyword>
<dbReference type="GO" id="GO:0061503">
    <property type="term" value="F:tRNA threonylcarbamoyladenosine dehydratase"/>
    <property type="evidence" value="ECO:0007669"/>
    <property type="project" value="TreeGrafter"/>
</dbReference>
<dbReference type="InterPro" id="IPR035985">
    <property type="entry name" value="Ubiquitin-activating_enz"/>
</dbReference>
<dbReference type="Gene3D" id="3.40.50.720">
    <property type="entry name" value="NAD(P)-binding Rossmann-like Domain"/>
    <property type="match status" value="1"/>
</dbReference>
<feature type="transmembrane region" description="Helical" evidence="2">
    <location>
        <begin position="26"/>
        <end position="44"/>
    </location>
</feature>
<gene>
    <name evidence="4" type="primary">moeB</name>
    <name evidence="4" type="ordered locus">COPRO5265_0258</name>
</gene>
<dbReference type="EMBL" id="CP001145">
    <property type="protein sequence ID" value="ACI16827.1"/>
    <property type="molecule type" value="Genomic_DNA"/>
</dbReference>
<reference evidence="4 5" key="2">
    <citation type="journal article" date="2014" name="Genome Announc.">
        <title>Complete Genome Sequence of Coprothermobacter proteolyticus DSM 5265.</title>
        <authorList>
            <person name="Alexiev A."/>
            <person name="Coil D.A."/>
            <person name="Badger J.H."/>
            <person name="Enticknap J."/>
            <person name="Ward N."/>
            <person name="Robb F.T."/>
            <person name="Eisen J.A."/>
        </authorList>
    </citation>
    <scope>NUCLEOTIDE SEQUENCE [LARGE SCALE GENOMIC DNA]</scope>
    <source>
        <strain evidence="5">ATCC 35245 / DSM 5265 / OCM 4 / BT</strain>
    </source>
</reference>
<proteinExistence type="inferred from homology"/>
<dbReference type="GO" id="GO:0061504">
    <property type="term" value="P:cyclic threonylcarbamoyladenosine biosynthetic process"/>
    <property type="evidence" value="ECO:0007669"/>
    <property type="project" value="TreeGrafter"/>
</dbReference>
<dbReference type="CDD" id="cd00757">
    <property type="entry name" value="ThiF_MoeB_HesA_family"/>
    <property type="match status" value="1"/>
</dbReference>
<comment type="similarity">
    <text evidence="1">Belongs to the HesA/MoeB/ThiF family.</text>
</comment>
<dbReference type="eggNOG" id="COG0476">
    <property type="taxonomic scope" value="Bacteria"/>
</dbReference>
<keyword evidence="2" id="KW-0472">Membrane</keyword>
<evidence type="ECO:0000313" key="4">
    <source>
        <dbReference type="EMBL" id="ACI16827.1"/>
    </source>
</evidence>
<dbReference type="PANTHER" id="PTHR43267">
    <property type="entry name" value="TRNA THREONYLCARBAMOYLADENOSINE DEHYDRATASE"/>
    <property type="match status" value="1"/>
</dbReference>
<evidence type="ECO:0000256" key="2">
    <source>
        <dbReference type="SAM" id="Phobius"/>
    </source>
</evidence>
<evidence type="ECO:0000256" key="1">
    <source>
        <dbReference type="ARBA" id="ARBA00009919"/>
    </source>
</evidence>
<dbReference type="InterPro" id="IPR000594">
    <property type="entry name" value="ThiF_NAD_FAD-bd"/>
</dbReference>
<dbReference type="FunFam" id="3.40.50.720:FF:000080">
    <property type="entry name" value="Thiazole biosynthesis adenylyltransferase ThiF"/>
    <property type="match status" value="1"/>
</dbReference>
<keyword evidence="5" id="KW-1185">Reference proteome</keyword>
<dbReference type="STRING" id="309798.COPRO5265_0258"/>
<organism evidence="4 5">
    <name type="scientific">Coprothermobacter proteolyticus (strain ATCC 35245 / DSM 5265 / OCM 4 / BT)</name>
    <dbReference type="NCBI Taxonomy" id="309798"/>
    <lineage>
        <taxon>Bacteria</taxon>
        <taxon>Pseudomonadati</taxon>
        <taxon>Coprothermobacterota</taxon>
        <taxon>Coprothermobacteria</taxon>
        <taxon>Coprothermobacterales</taxon>
        <taxon>Coprothermobacteraceae</taxon>
        <taxon>Coprothermobacter</taxon>
    </lineage>
</organism>
<keyword evidence="2" id="KW-0812">Transmembrane</keyword>
<dbReference type="SUPFAM" id="SSF69572">
    <property type="entry name" value="Activating enzymes of the ubiquitin-like proteins"/>
    <property type="match status" value="1"/>
</dbReference>
<feature type="domain" description="THIF-type NAD/FAD binding fold" evidence="3">
    <location>
        <begin position="8"/>
        <end position="240"/>
    </location>
</feature>
<dbReference type="RefSeq" id="WP_012543479.1">
    <property type="nucleotide sequence ID" value="NC_011295.1"/>
</dbReference>
<protein>
    <submittedName>
        <fullName evidence="4">Molybdopterin biosynthesis</fullName>
    </submittedName>
</protein>
<dbReference type="Proteomes" id="UP000001732">
    <property type="component" value="Chromosome"/>
</dbReference>
<dbReference type="HOGENOM" id="CLU_013325_10_4_9"/>
<name>B5Y779_COPPD</name>